<evidence type="ECO:0000313" key="1">
    <source>
        <dbReference type="EMBL" id="MDD2177548.1"/>
    </source>
</evidence>
<dbReference type="PANTHER" id="PTHR48098:SF6">
    <property type="entry name" value="FERRI-BACILLIBACTIN ESTERASE BESA"/>
    <property type="match status" value="1"/>
</dbReference>
<evidence type="ECO:0000313" key="2">
    <source>
        <dbReference type="Proteomes" id="UP001148932"/>
    </source>
</evidence>
<protein>
    <submittedName>
        <fullName evidence="1">Alpha/beta hydrolase-fold protein</fullName>
    </submittedName>
</protein>
<sequence>MNTGFQHTRRCALVSAVAAVLSACGGGDSGESPAPAGGGQVINSTIKSASNGNTYPIQVFLPESYATSTATLPVIYATEGDAQYGGPNRSRFDTFKEVMQRRGTQAVLVGIGGTAWRGTDFLMPGAVKYLDFLVKELAPAIERQYRADPKRRALSGLSHGGYFVLAALILEARADVPPSFSYYLSTECSVGEHTSPAGVLAFEKQIDGKTLPVTLFLAGASGGNHPLIGIPLFDQIASQNLPGLVTLKAEYNTSHVGADVPAFEDALKRFFS</sequence>
<dbReference type="Proteomes" id="UP001148932">
    <property type="component" value="Unassembled WGS sequence"/>
</dbReference>
<dbReference type="GO" id="GO:0016787">
    <property type="term" value="F:hydrolase activity"/>
    <property type="evidence" value="ECO:0007669"/>
    <property type="project" value="UniProtKB-KW"/>
</dbReference>
<dbReference type="EMBL" id="JAPCKI010000004">
    <property type="protein sequence ID" value="MDD2177548.1"/>
    <property type="molecule type" value="Genomic_DNA"/>
</dbReference>
<proteinExistence type="predicted"/>
<dbReference type="Pfam" id="PF00756">
    <property type="entry name" value="Esterase"/>
    <property type="match status" value="1"/>
</dbReference>
<dbReference type="InterPro" id="IPR000801">
    <property type="entry name" value="Esterase-like"/>
</dbReference>
<name>A0ABT5RXC8_9BURK</name>
<organism evidence="1 2">
    <name type="scientific">Acidovorax benzenivorans</name>
    <dbReference type="NCBI Taxonomy" id="2987520"/>
    <lineage>
        <taxon>Bacteria</taxon>
        <taxon>Pseudomonadati</taxon>
        <taxon>Pseudomonadota</taxon>
        <taxon>Betaproteobacteria</taxon>
        <taxon>Burkholderiales</taxon>
        <taxon>Comamonadaceae</taxon>
        <taxon>Acidovorax</taxon>
    </lineage>
</organism>
<dbReference type="RefSeq" id="WP_274109354.1">
    <property type="nucleotide sequence ID" value="NZ_JAPCKI010000004.1"/>
</dbReference>
<dbReference type="PANTHER" id="PTHR48098">
    <property type="entry name" value="ENTEROCHELIN ESTERASE-RELATED"/>
    <property type="match status" value="1"/>
</dbReference>
<dbReference type="InterPro" id="IPR029058">
    <property type="entry name" value="AB_hydrolase_fold"/>
</dbReference>
<dbReference type="InterPro" id="IPR050583">
    <property type="entry name" value="Mycobacterial_A85_antigen"/>
</dbReference>
<gene>
    <name evidence="1" type="ORF">OIN59_08875</name>
</gene>
<keyword evidence="2" id="KW-1185">Reference proteome</keyword>
<accession>A0ABT5RXC8</accession>
<dbReference type="SUPFAM" id="SSF53474">
    <property type="entry name" value="alpha/beta-Hydrolases"/>
    <property type="match status" value="1"/>
</dbReference>
<dbReference type="Gene3D" id="3.40.50.1820">
    <property type="entry name" value="alpha/beta hydrolase"/>
    <property type="match status" value="1"/>
</dbReference>
<comment type="caution">
    <text evidence="1">The sequence shown here is derived from an EMBL/GenBank/DDBJ whole genome shotgun (WGS) entry which is preliminary data.</text>
</comment>
<keyword evidence="1" id="KW-0378">Hydrolase</keyword>
<reference evidence="1" key="1">
    <citation type="submission" date="2022-10" db="EMBL/GenBank/DDBJ databases">
        <title>Description of microaerobic benzene degrading bacteria.</title>
        <authorList>
            <person name="Bedics A."/>
            <person name="Tancsics A."/>
            <person name="Banerjee S."/>
        </authorList>
    </citation>
    <scope>NUCLEOTIDE SEQUENCE</scope>
    <source>
        <strain evidence="1">D2M1</strain>
    </source>
</reference>